<protein>
    <submittedName>
        <fullName evidence="2">Uncharacterized protein</fullName>
    </submittedName>
</protein>
<keyword evidence="1" id="KW-0812">Transmembrane</keyword>
<comment type="caution">
    <text evidence="2">The sequence shown here is derived from an EMBL/GenBank/DDBJ whole genome shotgun (WGS) entry which is preliminary data.</text>
</comment>
<proteinExistence type="predicted"/>
<evidence type="ECO:0000313" key="3">
    <source>
        <dbReference type="Proteomes" id="UP000631114"/>
    </source>
</evidence>
<keyword evidence="1" id="KW-1133">Transmembrane helix</keyword>
<feature type="non-terminal residue" evidence="2">
    <location>
        <position position="1"/>
    </location>
</feature>
<dbReference type="Proteomes" id="UP000631114">
    <property type="component" value="Unassembled WGS sequence"/>
</dbReference>
<feature type="transmembrane region" description="Helical" evidence="1">
    <location>
        <begin position="24"/>
        <end position="42"/>
    </location>
</feature>
<gene>
    <name evidence="2" type="ORF">IFM89_034350</name>
</gene>
<name>A0A835LJE5_9MAGN</name>
<dbReference type="EMBL" id="JADFTS010000008">
    <property type="protein sequence ID" value="KAF9594667.1"/>
    <property type="molecule type" value="Genomic_DNA"/>
</dbReference>
<reference evidence="2 3" key="1">
    <citation type="submission" date="2020-10" db="EMBL/GenBank/DDBJ databases">
        <title>The Coptis chinensis genome and diversification of protoberbering-type alkaloids.</title>
        <authorList>
            <person name="Wang B."/>
            <person name="Shu S."/>
            <person name="Song C."/>
            <person name="Liu Y."/>
        </authorList>
    </citation>
    <scope>NUCLEOTIDE SEQUENCE [LARGE SCALE GENOMIC DNA]</scope>
    <source>
        <strain evidence="2">HL-2020</strain>
        <tissue evidence="2">Leaf</tissue>
    </source>
</reference>
<accession>A0A835LJE5</accession>
<dbReference type="AlphaFoldDB" id="A0A835LJE5"/>
<evidence type="ECO:0000313" key="2">
    <source>
        <dbReference type="EMBL" id="KAF9594667.1"/>
    </source>
</evidence>
<evidence type="ECO:0000256" key="1">
    <source>
        <dbReference type="SAM" id="Phobius"/>
    </source>
</evidence>
<organism evidence="2 3">
    <name type="scientific">Coptis chinensis</name>
    <dbReference type="NCBI Taxonomy" id="261450"/>
    <lineage>
        <taxon>Eukaryota</taxon>
        <taxon>Viridiplantae</taxon>
        <taxon>Streptophyta</taxon>
        <taxon>Embryophyta</taxon>
        <taxon>Tracheophyta</taxon>
        <taxon>Spermatophyta</taxon>
        <taxon>Magnoliopsida</taxon>
        <taxon>Ranunculales</taxon>
        <taxon>Ranunculaceae</taxon>
        <taxon>Coptidoideae</taxon>
        <taxon>Coptis</taxon>
    </lineage>
</organism>
<sequence length="53" mass="6044">APPYYGHVLASVFMDVDVGQSLSLVLWIGVYLYLESLELIYLDEFTLLHVPML</sequence>
<keyword evidence="3" id="KW-1185">Reference proteome</keyword>
<keyword evidence="1" id="KW-0472">Membrane</keyword>